<keyword evidence="1 5" id="KW-0489">Methyltransferase</keyword>
<keyword evidence="3 5" id="KW-0949">S-adenosyl-L-methionine</keyword>
<accession>A0A931I4E4</accession>
<dbReference type="InterPro" id="IPR029063">
    <property type="entry name" value="SAM-dependent_MTases_sf"/>
</dbReference>
<evidence type="ECO:0000256" key="4">
    <source>
        <dbReference type="ARBA" id="ARBA00022884"/>
    </source>
</evidence>
<feature type="binding site" evidence="5">
    <location>
        <position position="315"/>
    </location>
    <ligand>
        <name>S-adenosyl-L-methionine</name>
        <dbReference type="ChEBI" id="CHEBI:59789"/>
    </ligand>
</feature>
<dbReference type="PANTHER" id="PTHR22807:SF53">
    <property type="entry name" value="RIBOSOMAL RNA SMALL SUBUNIT METHYLTRANSFERASE B-RELATED"/>
    <property type="match status" value="1"/>
</dbReference>
<dbReference type="RefSeq" id="WP_197312093.1">
    <property type="nucleotide sequence ID" value="NZ_JADZLT010000052.1"/>
</dbReference>
<feature type="active site" description="Nucleophile" evidence="5">
    <location>
        <position position="368"/>
    </location>
</feature>
<evidence type="ECO:0000256" key="2">
    <source>
        <dbReference type="ARBA" id="ARBA00022679"/>
    </source>
</evidence>
<evidence type="ECO:0000256" key="1">
    <source>
        <dbReference type="ARBA" id="ARBA00022603"/>
    </source>
</evidence>
<dbReference type="Pfam" id="PF22458">
    <property type="entry name" value="RsmF-B_ferredox"/>
    <property type="match status" value="1"/>
</dbReference>
<reference evidence="7" key="1">
    <citation type="submission" date="2020-12" db="EMBL/GenBank/DDBJ databases">
        <title>Methylobrevis albus sp. nov., isolated from fresh water lack sediment.</title>
        <authorList>
            <person name="Zou Q."/>
        </authorList>
    </citation>
    <scope>NUCLEOTIDE SEQUENCE</scope>
    <source>
        <strain evidence="7">L22</strain>
    </source>
</reference>
<keyword evidence="4 5" id="KW-0694">RNA-binding</keyword>
<comment type="caution">
    <text evidence="7">The sequence shown here is derived from an EMBL/GenBank/DDBJ whole genome shotgun (WGS) entry which is preliminary data.</text>
</comment>
<comment type="similarity">
    <text evidence="5">Belongs to the class I-like SAM-binding methyltransferase superfamily. RsmB/NOP family.</text>
</comment>
<dbReference type="GO" id="GO:0003723">
    <property type="term" value="F:RNA binding"/>
    <property type="evidence" value="ECO:0007669"/>
    <property type="project" value="UniProtKB-UniRule"/>
</dbReference>
<protein>
    <submittedName>
        <fullName evidence="7">RsmB/NOP family class I SAM-dependent RNA methyltransferase</fullName>
    </submittedName>
</protein>
<proteinExistence type="inferred from homology"/>
<dbReference type="Gene3D" id="3.30.70.1170">
    <property type="entry name" value="Sun protein, domain 3"/>
    <property type="match status" value="1"/>
</dbReference>
<evidence type="ECO:0000259" key="6">
    <source>
        <dbReference type="PROSITE" id="PS51686"/>
    </source>
</evidence>
<organism evidence="7 8">
    <name type="scientific">Methylobrevis albus</name>
    <dbReference type="NCBI Taxonomy" id="2793297"/>
    <lineage>
        <taxon>Bacteria</taxon>
        <taxon>Pseudomonadati</taxon>
        <taxon>Pseudomonadota</taxon>
        <taxon>Alphaproteobacteria</taxon>
        <taxon>Hyphomicrobiales</taxon>
        <taxon>Pleomorphomonadaceae</taxon>
        <taxon>Methylobrevis</taxon>
    </lineage>
</organism>
<dbReference type="SUPFAM" id="SSF53335">
    <property type="entry name" value="S-adenosyl-L-methionine-dependent methyltransferases"/>
    <property type="match status" value="1"/>
</dbReference>
<feature type="binding site" evidence="5">
    <location>
        <position position="270"/>
    </location>
    <ligand>
        <name>S-adenosyl-L-methionine</name>
        <dbReference type="ChEBI" id="CHEBI:59789"/>
    </ligand>
</feature>
<keyword evidence="8" id="KW-1185">Reference proteome</keyword>
<dbReference type="EMBL" id="JADZLT010000052">
    <property type="protein sequence ID" value="MBH0239015.1"/>
    <property type="molecule type" value="Genomic_DNA"/>
</dbReference>
<name>A0A931I4E4_9HYPH</name>
<evidence type="ECO:0000256" key="3">
    <source>
        <dbReference type="ARBA" id="ARBA00022691"/>
    </source>
</evidence>
<comment type="caution">
    <text evidence="5">Lacks conserved residue(s) required for the propagation of feature annotation.</text>
</comment>
<evidence type="ECO:0000256" key="5">
    <source>
        <dbReference type="PROSITE-ProRule" id="PRU01023"/>
    </source>
</evidence>
<evidence type="ECO:0000313" key="7">
    <source>
        <dbReference type="EMBL" id="MBH0239015.1"/>
    </source>
</evidence>
<feature type="domain" description="SAM-dependent MTase RsmB/NOP-type" evidence="6">
    <location>
        <begin position="147"/>
        <end position="440"/>
    </location>
</feature>
<keyword evidence="2 5" id="KW-0808">Transferase</keyword>
<dbReference type="PROSITE" id="PS51686">
    <property type="entry name" value="SAM_MT_RSMB_NOP"/>
    <property type="match status" value="1"/>
</dbReference>
<dbReference type="InterPro" id="IPR023267">
    <property type="entry name" value="RCMT"/>
</dbReference>
<dbReference type="GO" id="GO:0001510">
    <property type="term" value="P:RNA methylation"/>
    <property type="evidence" value="ECO:0007669"/>
    <property type="project" value="InterPro"/>
</dbReference>
<gene>
    <name evidence="7" type="ORF">I5731_14380</name>
</gene>
<dbReference type="GO" id="GO:0008173">
    <property type="term" value="F:RNA methyltransferase activity"/>
    <property type="evidence" value="ECO:0007669"/>
    <property type="project" value="InterPro"/>
</dbReference>
<dbReference type="PRINTS" id="PR02008">
    <property type="entry name" value="RCMTFAMILY"/>
</dbReference>
<sequence>MRDGGRISAAIEILADLETRRRPVQDALKDWGLTHRFAGSRDRSAIGNLVYDVLRRRASLGAIMGNDDPRALVFAAYALQWGKGLDGLAAAADPADRHAPAPPTPAEAAALTAATLPDDADIATRADLPGWLVPSLARVFGDRLETEGRALAARADVDLRANTLKADRDAVLADLAGAGAIAATWSPVGVRVPVGPGDEKAPHLVSELSFKRGWFEVQDEGSQLAALVAAEALGPAAAGSVVIDLCAGGGGKSLALAAALGDAGRILAYDNDKRRFGDILDRIARSGASGIEVLDPGRGDPLAPLAGSADLVVVDAPCTGTGTWRRRPDAKWRLAPGALEMRREQQRGVLGAAAQLVRPGGTICYITCSVLPEENEDQVAAFLAARRDFRLEDTAAALGRVAARPLPETTRVPLGAGTAARLTPHATGTDGFFIARLRRAD</sequence>
<dbReference type="PANTHER" id="PTHR22807">
    <property type="entry name" value="NOP2 YEAST -RELATED NOL1/NOP2/FMU SUN DOMAIN-CONTAINING"/>
    <property type="match status" value="1"/>
</dbReference>
<dbReference type="Gene3D" id="3.40.50.150">
    <property type="entry name" value="Vaccinia Virus protein VP39"/>
    <property type="match status" value="1"/>
</dbReference>
<dbReference type="Pfam" id="PF01189">
    <property type="entry name" value="Methyltr_RsmB-F"/>
    <property type="match status" value="1"/>
</dbReference>
<dbReference type="InterPro" id="IPR049560">
    <property type="entry name" value="MeTrfase_RsmB-F_NOP2_cat"/>
</dbReference>
<dbReference type="Proteomes" id="UP000631694">
    <property type="component" value="Unassembled WGS sequence"/>
</dbReference>
<evidence type="ECO:0000313" key="8">
    <source>
        <dbReference type="Proteomes" id="UP000631694"/>
    </source>
</evidence>
<dbReference type="InterPro" id="IPR054728">
    <property type="entry name" value="RsmB-like_ferredoxin"/>
</dbReference>
<dbReference type="InterPro" id="IPR001678">
    <property type="entry name" value="MeTrfase_RsmB-F_NOP2_dom"/>
</dbReference>
<dbReference type="AlphaFoldDB" id="A0A931I4E4"/>